<sequence length="264" mass="29076">MEPDELLRKIRVLEEGQEELKREIGKLIPGQGHSSASPPPPPPPPPRRPFPALQQATSSRGRALALLHQSSSSSSSRPQRPGLSDRHCHRILQSLGQAVHVISLEGKVLYWNRFAEHLYGYCSSEAIGQDLLELICDPCDFSPAHEIIRNIFMGKCWRGKFPVKHKSGERFSVVVNNTPLYDEDGSLVGLTCLSGDARILEEIVGPSVVGKSYPNSAKPHLQVNNKPKSGLPQKCLSDSQEPLQSAITSKITNLNDNTGYKGYK</sequence>
<dbReference type="PROSITE" id="PS50112">
    <property type="entry name" value="PAS"/>
    <property type="match status" value="1"/>
</dbReference>
<evidence type="ECO:0000259" key="6">
    <source>
        <dbReference type="PROSITE" id="PS50112"/>
    </source>
</evidence>
<dbReference type="SMART" id="SM00091">
    <property type="entry name" value="PAS"/>
    <property type="match status" value="1"/>
</dbReference>
<organism evidence="7 8">
    <name type="scientific">Aegilops tauschii subsp. strangulata</name>
    <name type="common">Goatgrass</name>
    <dbReference type="NCBI Taxonomy" id="200361"/>
    <lineage>
        <taxon>Eukaryota</taxon>
        <taxon>Viridiplantae</taxon>
        <taxon>Streptophyta</taxon>
        <taxon>Embryophyta</taxon>
        <taxon>Tracheophyta</taxon>
        <taxon>Spermatophyta</taxon>
        <taxon>Magnoliopsida</taxon>
        <taxon>Liliopsida</taxon>
        <taxon>Poales</taxon>
        <taxon>Poaceae</taxon>
        <taxon>BOP clade</taxon>
        <taxon>Pooideae</taxon>
        <taxon>Triticodae</taxon>
        <taxon>Triticeae</taxon>
        <taxon>Triticinae</taxon>
        <taxon>Aegilops</taxon>
    </lineage>
</organism>
<reference evidence="7" key="3">
    <citation type="journal article" date="2017" name="Nature">
        <title>Genome sequence of the progenitor of the wheat D genome Aegilops tauschii.</title>
        <authorList>
            <person name="Luo M.C."/>
            <person name="Gu Y.Q."/>
            <person name="Puiu D."/>
            <person name="Wang H."/>
            <person name="Twardziok S.O."/>
            <person name="Deal K.R."/>
            <person name="Huo N."/>
            <person name="Zhu T."/>
            <person name="Wang L."/>
            <person name="Wang Y."/>
            <person name="McGuire P.E."/>
            <person name="Liu S."/>
            <person name="Long H."/>
            <person name="Ramasamy R.K."/>
            <person name="Rodriguez J.C."/>
            <person name="Van S.L."/>
            <person name="Yuan L."/>
            <person name="Wang Z."/>
            <person name="Xia Z."/>
            <person name="Xiao L."/>
            <person name="Anderson O.D."/>
            <person name="Ouyang S."/>
            <person name="Liang Y."/>
            <person name="Zimin A.V."/>
            <person name="Pertea G."/>
            <person name="Qi P."/>
            <person name="Bennetzen J.L."/>
            <person name="Dai X."/>
            <person name="Dawson M.W."/>
            <person name="Muller H.G."/>
            <person name="Kugler K."/>
            <person name="Rivarola-Duarte L."/>
            <person name="Spannagl M."/>
            <person name="Mayer K.F.X."/>
            <person name="Lu F.H."/>
            <person name="Bevan M.W."/>
            <person name="Leroy P."/>
            <person name="Li P."/>
            <person name="You F.M."/>
            <person name="Sun Q."/>
            <person name="Liu Z."/>
            <person name="Lyons E."/>
            <person name="Wicker T."/>
            <person name="Salzberg S.L."/>
            <person name="Devos K.M."/>
            <person name="Dvorak J."/>
        </authorList>
    </citation>
    <scope>NUCLEOTIDE SEQUENCE [LARGE SCALE GENOMIC DNA]</scope>
    <source>
        <strain evidence="7">cv. AL8/78</strain>
    </source>
</reference>
<proteinExistence type="predicted"/>
<reference evidence="7" key="4">
    <citation type="submission" date="2019-03" db="UniProtKB">
        <authorList>
            <consortium name="EnsemblPlants"/>
        </authorList>
    </citation>
    <scope>IDENTIFICATION</scope>
</reference>
<name>A0A453HV58_AEGTS</name>
<dbReference type="InterPro" id="IPR000014">
    <property type="entry name" value="PAS"/>
</dbReference>
<accession>A0A453HV58</accession>
<evidence type="ECO:0000256" key="4">
    <source>
        <dbReference type="ARBA" id="ARBA00023170"/>
    </source>
</evidence>
<feature type="compositionally biased region" description="Pro residues" evidence="5">
    <location>
        <begin position="37"/>
        <end position="49"/>
    </location>
</feature>
<keyword evidence="1" id="KW-0600">Photoreceptor protein</keyword>
<keyword evidence="2" id="KW-0716">Sensory transduction</keyword>
<dbReference type="EnsemblPlants" id="AET4Gv20307600.4">
    <property type="protein sequence ID" value="AET4Gv20307600.4"/>
    <property type="gene ID" value="AET4Gv20307600"/>
</dbReference>
<dbReference type="InterPro" id="IPR013767">
    <property type="entry name" value="PAS_fold"/>
</dbReference>
<feature type="domain" description="PAS" evidence="6">
    <location>
        <begin position="84"/>
        <end position="155"/>
    </location>
</feature>
<dbReference type="SUPFAM" id="SSF55785">
    <property type="entry name" value="PYP-like sensor domain (PAS domain)"/>
    <property type="match status" value="1"/>
</dbReference>
<keyword evidence="4" id="KW-0675">Receptor</keyword>
<dbReference type="Pfam" id="PF00989">
    <property type="entry name" value="PAS"/>
    <property type="match status" value="1"/>
</dbReference>
<feature type="region of interest" description="Disordered" evidence="5">
    <location>
        <begin position="215"/>
        <end position="235"/>
    </location>
</feature>
<dbReference type="CDD" id="cd00130">
    <property type="entry name" value="PAS"/>
    <property type="match status" value="1"/>
</dbReference>
<dbReference type="Proteomes" id="UP000015105">
    <property type="component" value="Chromosome 4D"/>
</dbReference>
<evidence type="ECO:0000313" key="8">
    <source>
        <dbReference type="Proteomes" id="UP000015105"/>
    </source>
</evidence>
<protein>
    <recommendedName>
        <fullName evidence="6">PAS domain-containing protein</fullName>
    </recommendedName>
</protein>
<evidence type="ECO:0000256" key="3">
    <source>
        <dbReference type="ARBA" id="ARBA00022991"/>
    </source>
</evidence>
<reference evidence="8" key="1">
    <citation type="journal article" date="2014" name="Science">
        <title>Ancient hybridizations among the ancestral genomes of bread wheat.</title>
        <authorList>
            <consortium name="International Wheat Genome Sequencing Consortium,"/>
            <person name="Marcussen T."/>
            <person name="Sandve S.R."/>
            <person name="Heier L."/>
            <person name="Spannagl M."/>
            <person name="Pfeifer M."/>
            <person name="Jakobsen K.S."/>
            <person name="Wulff B.B."/>
            <person name="Steuernagel B."/>
            <person name="Mayer K.F."/>
            <person name="Olsen O.A."/>
        </authorList>
    </citation>
    <scope>NUCLEOTIDE SEQUENCE [LARGE SCALE GENOMIC DNA]</scope>
    <source>
        <strain evidence="8">cv. AL8/78</strain>
    </source>
</reference>
<dbReference type="NCBIfam" id="TIGR00229">
    <property type="entry name" value="sensory_box"/>
    <property type="match status" value="1"/>
</dbReference>
<reference evidence="8" key="2">
    <citation type="journal article" date="2017" name="Nat. Plants">
        <title>The Aegilops tauschii genome reveals multiple impacts of transposons.</title>
        <authorList>
            <person name="Zhao G."/>
            <person name="Zou C."/>
            <person name="Li K."/>
            <person name="Wang K."/>
            <person name="Li T."/>
            <person name="Gao L."/>
            <person name="Zhang X."/>
            <person name="Wang H."/>
            <person name="Yang Z."/>
            <person name="Liu X."/>
            <person name="Jiang W."/>
            <person name="Mao L."/>
            <person name="Kong X."/>
            <person name="Jiao Y."/>
            <person name="Jia J."/>
        </authorList>
    </citation>
    <scope>NUCLEOTIDE SEQUENCE [LARGE SCALE GENOMIC DNA]</scope>
    <source>
        <strain evidence="8">cv. AL8/78</strain>
    </source>
</reference>
<keyword evidence="3" id="KW-0157">Chromophore</keyword>
<dbReference type="Gene3D" id="3.30.450.20">
    <property type="entry name" value="PAS domain"/>
    <property type="match status" value="1"/>
</dbReference>
<dbReference type="InterPro" id="IPR035965">
    <property type="entry name" value="PAS-like_dom_sf"/>
</dbReference>
<dbReference type="Gramene" id="AET4Gv20307600.4">
    <property type="protein sequence ID" value="AET4Gv20307600.4"/>
    <property type="gene ID" value="AET4Gv20307600"/>
</dbReference>
<feature type="region of interest" description="Disordered" evidence="5">
    <location>
        <begin position="23"/>
        <end position="54"/>
    </location>
</feature>
<evidence type="ECO:0000256" key="1">
    <source>
        <dbReference type="ARBA" id="ARBA00022543"/>
    </source>
</evidence>
<dbReference type="AlphaFoldDB" id="A0A453HV58"/>
<reference evidence="7" key="5">
    <citation type="journal article" date="2021" name="G3 (Bethesda)">
        <title>Aegilops tauschii genome assembly Aet v5.0 features greater sequence contiguity and improved annotation.</title>
        <authorList>
            <person name="Wang L."/>
            <person name="Zhu T."/>
            <person name="Rodriguez J.C."/>
            <person name="Deal K.R."/>
            <person name="Dubcovsky J."/>
            <person name="McGuire P.E."/>
            <person name="Lux T."/>
            <person name="Spannagl M."/>
            <person name="Mayer K.F.X."/>
            <person name="Baldrich P."/>
            <person name="Meyers B.C."/>
            <person name="Huo N."/>
            <person name="Gu Y.Q."/>
            <person name="Zhou H."/>
            <person name="Devos K.M."/>
            <person name="Bennetzen J.L."/>
            <person name="Unver T."/>
            <person name="Budak H."/>
            <person name="Gulick P.J."/>
            <person name="Galiba G."/>
            <person name="Kalapos B."/>
            <person name="Nelson D.R."/>
            <person name="Li P."/>
            <person name="You F.M."/>
            <person name="Luo M.C."/>
            <person name="Dvorak J."/>
        </authorList>
    </citation>
    <scope>NUCLEOTIDE SEQUENCE [LARGE SCALE GENOMIC DNA]</scope>
    <source>
        <strain evidence="7">cv. AL8/78</strain>
    </source>
</reference>
<evidence type="ECO:0000256" key="2">
    <source>
        <dbReference type="ARBA" id="ARBA00022606"/>
    </source>
</evidence>
<evidence type="ECO:0000313" key="7">
    <source>
        <dbReference type="EnsemblPlants" id="AET4Gv20307600.4"/>
    </source>
</evidence>
<keyword evidence="8" id="KW-1185">Reference proteome</keyword>
<dbReference type="GO" id="GO:0006355">
    <property type="term" value="P:regulation of DNA-templated transcription"/>
    <property type="evidence" value="ECO:0007669"/>
    <property type="project" value="InterPro"/>
</dbReference>
<dbReference type="GO" id="GO:0009881">
    <property type="term" value="F:photoreceptor activity"/>
    <property type="evidence" value="ECO:0007669"/>
    <property type="project" value="UniProtKB-KW"/>
</dbReference>
<evidence type="ECO:0000256" key="5">
    <source>
        <dbReference type="SAM" id="MobiDB-lite"/>
    </source>
</evidence>